<evidence type="ECO:0000313" key="4">
    <source>
        <dbReference type="EMBL" id="GGK95710.1"/>
    </source>
</evidence>
<reference evidence="4" key="1">
    <citation type="journal article" date="2014" name="Int. J. Syst. Evol. Microbiol.">
        <title>Complete genome sequence of Corynebacterium casei LMG S-19264T (=DSM 44701T), isolated from a smear-ripened cheese.</title>
        <authorList>
            <consortium name="US DOE Joint Genome Institute (JGI-PGF)"/>
            <person name="Walter F."/>
            <person name="Albersmeier A."/>
            <person name="Kalinowski J."/>
            <person name="Ruckert C."/>
        </authorList>
    </citation>
    <scope>NUCLEOTIDE SEQUENCE</scope>
    <source>
        <strain evidence="4">JCM 13064</strain>
    </source>
</reference>
<dbReference type="InterPro" id="IPR036513">
    <property type="entry name" value="STAS_dom_sf"/>
</dbReference>
<evidence type="ECO:0000259" key="3">
    <source>
        <dbReference type="PROSITE" id="PS50801"/>
    </source>
</evidence>
<comment type="caution">
    <text evidence="4">The sequence shown here is derived from an EMBL/GenBank/DDBJ whole genome shotgun (WGS) entry which is preliminary data.</text>
</comment>
<dbReference type="PROSITE" id="PS50801">
    <property type="entry name" value="STAS"/>
    <property type="match status" value="1"/>
</dbReference>
<dbReference type="GO" id="GO:0043856">
    <property type="term" value="F:anti-sigma factor antagonist activity"/>
    <property type="evidence" value="ECO:0007669"/>
    <property type="project" value="InterPro"/>
</dbReference>
<proteinExistence type="inferred from homology"/>
<dbReference type="InterPro" id="IPR002645">
    <property type="entry name" value="STAS_dom"/>
</dbReference>
<dbReference type="Proteomes" id="UP000645217">
    <property type="component" value="Unassembled WGS sequence"/>
</dbReference>
<evidence type="ECO:0000256" key="1">
    <source>
        <dbReference type="ARBA" id="ARBA00009013"/>
    </source>
</evidence>
<dbReference type="CDD" id="cd07043">
    <property type="entry name" value="STAS_anti-anti-sigma_factors"/>
    <property type="match status" value="1"/>
</dbReference>
<dbReference type="InterPro" id="IPR003658">
    <property type="entry name" value="Anti-sigma_ant"/>
</dbReference>
<evidence type="ECO:0000313" key="5">
    <source>
        <dbReference type="Proteomes" id="UP000645217"/>
    </source>
</evidence>
<dbReference type="PANTHER" id="PTHR33495">
    <property type="entry name" value="ANTI-SIGMA FACTOR ANTAGONIST TM_1081-RELATED-RELATED"/>
    <property type="match status" value="1"/>
</dbReference>
<dbReference type="RefSeq" id="WP_189164786.1">
    <property type="nucleotide sequence ID" value="NZ_BMNT01000023.1"/>
</dbReference>
<dbReference type="SUPFAM" id="SSF52091">
    <property type="entry name" value="SpoIIaa-like"/>
    <property type="match status" value="1"/>
</dbReference>
<dbReference type="NCBIfam" id="TIGR00377">
    <property type="entry name" value="ant_ant_sig"/>
    <property type="match status" value="1"/>
</dbReference>
<protein>
    <recommendedName>
        <fullName evidence="2">Anti-sigma factor antagonist</fullName>
    </recommendedName>
</protein>
<organism evidence="4 5">
    <name type="scientific">Sphaerisporangium melleum</name>
    <dbReference type="NCBI Taxonomy" id="321316"/>
    <lineage>
        <taxon>Bacteria</taxon>
        <taxon>Bacillati</taxon>
        <taxon>Actinomycetota</taxon>
        <taxon>Actinomycetes</taxon>
        <taxon>Streptosporangiales</taxon>
        <taxon>Streptosporangiaceae</taxon>
        <taxon>Sphaerisporangium</taxon>
    </lineage>
</organism>
<dbReference type="PANTHER" id="PTHR33495:SF2">
    <property type="entry name" value="ANTI-SIGMA FACTOR ANTAGONIST TM_1081-RELATED"/>
    <property type="match status" value="1"/>
</dbReference>
<evidence type="ECO:0000256" key="2">
    <source>
        <dbReference type="RuleBase" id="RU003749"/>
    </source>
</evidence>
<dbReference type="AlphaFoldDB" id="A0A917R985"/>
<accession>A0A917R985</accession>
<reference evidence="4" key="2">
    <citation type="submission" date="2020-09" db="EMBL/GenBank/DDBJ databases">
        <authorList>
            <person name="Sun Q."/>
            <person name="Ohkuma M."/>
        </authorList>
    </citation>
    <scope>NUCLEOTIDE SEQUENCE</scope>
    <source>
        <strain evidence="4">JCM 13064</strain>
    </source>
</reference>
<gene>
    <name evidence="4" type="ORF">GCM10007964_42550</name>
</gene>
<dbReference type="EMBL" id="BMNT01000023">
    <property type="protein sequence ID" value="GGK95710.1"/>
    <property type="molecule type" value="Genomic_DNA"/>
</dbReference>
<sequence length="127" mass="13574">MSDPSDLNVSTDAAHFTAERRGTIGVVTLKGTLDYAVRQVLEDFLDEAFAQCGPELVVDLLDLDLLDSRSTGLLVNCWKRCSESGGWLGVVAVRRSAARVLWITGLASRIPVFATLDEALAAAPAPS</sequence>
<dbReference type="Pfam" id="PF01740">
    <property type="entry name" value="STAS"/>
    <property type="match status" value="1"/>
</dbReference>
<comment type="similarity">
    <text evidence="1 2">Belongs to the anti-sigma-factor antagonist family.</text>
</comment>
<keyword evidence="5" id="KW-1185">Reference proteome</keyword>
<dbReference type="Gene3D" id="3.30.750.24">
    <property type="entry name" value="STAS domain"/>
    <property type="match status" value="1"/>
</dbReference>
<name>A0A917R985_9ACTN</name>
<feature type="domain" description="STAS" evidence="3">
    <location>
        <begin position="14"/>
        <end position="123"/>
    </location>
</feature>